<keyword evidence="2" id="KW-1185">Reference proteome</keyword>
<reference evidence="1" key="1">
    <citation type="submission" date="2020-11" db="EMBL/GenBank/DDBJ databases">
        <authorList>
            <consortium name="DOE Joint Genome Institute"/>
            <person name="Ahrendt S."/>
            <person name="Riley R."/>
            <person name="Andreopoulos W."/>
            <person name="Labutti K."/>
            <person name="Pangilinan J."/>
            <person name="Ruiz-Duenas F.J."/>
            <person name="Barrasa J.M."/>
            <person name="Sanchez-Garcia M."/>
            <person name="Camarero S."/>
            <person name="Miyauchi S."/>
            <person name="Serrano A."/>
            <person name="Linde D."/>
            <person name="Babiker R."/>
            <person name="Drula E."/>
            <person name="Ayuso-Fernandez I."/>
            <person name="Pacheco R."/>
            <person name="Padilla G."/>
            <person name="Ferreira P."/>
            <person name="Barriuso J."/>
            <person name="Kellner H."/>
            <person name="Castanera R."/>
            <person name="Alfaro M."/>
            <person name="Ramirez L."/>
            <person name="Pisabarro A.G."/>
            <person name="Kuo A."/>
            <person name="Tritt A."/>
            <person name="Lipzen A."/>
            <person name="He G."/>
            <person name="Yan M."/>
            <person name="Ng V."/>
            <person name="Cullen D."/>
            <person name="Martin F."/>
            <person name="Rosso M.-N."/>
            <person name="Henrissat B."/>
            <person name="Hibbett D."/>
            <person name="Martinez A.T."/>
            <person name="Grigoriev I.V."/>
        </authorList>
    </citation>
    <scope>NUCLEOTIDE SEQUENCE</scope>
    <source>
        <strain evidence="1">ATCC 90797</strain>
    </source>
</reference>
<dbReference type="AlphaFoldDB" id="A0A9P6DFL3"/>
<dbReference type="Proteomes" id="UP000807025">
    <property type="component" value="Unassembled WGS sequence"/>
</dbReference>
<dbReference type="EMBL" id="MU154580">
    <property type="protein sequence ID" value="KAF9493855.1"/>
    <property type="molecule type" value="Genomic_DNA"/>
</dbReference>
<sequence length="65" mass="7369">RYNGDKFLSNIAVNPWHYKNFTMNKGLITLHDNGSNVCEIVINKAHSMLAHLSGSKTLAYLRDHV</sequence>
<gene>
    <name evidence="1" type="ORF">BDN71DRAFT_1394205</name>
</gene>
<evidence type="ECO:0000313" key="2">
    <source>
        <dbReference type="Proteomes" id="UP000807025"/>
    </source>
</evidence>
<organism evidence="1 2">
    <name type="scientific">Pleurotus eryngii</name>
    <name type="common">Boletus of the steppes</name>
    <dbReference type="NCBI Taxonomy" id="5323"/>
    <lineage>
        <taxon>Eukaryota</taxon>
        <taxon>Fungi</taxon>
        <taxon>Dikarya</taxon>
        <taxon>Basidiomycota</taxon>
        <taxon>Agaricomycotina</taxon>
        <taxon>Agaricomycetes</taxon>
        <taxon>Agaricomycetidae</taxon>
        <taxon>Agaricales</taxon>
        <taxon>Pleurotineae</taxon>
        <taxon>Pleurotaceae</taxon>
        <taxon>Pleurotus</taxon>
    </lineage>
</organism>
<proteinExistence type="predicted"/>
<dbReference type="OrthoDB" id="3249394at2759"/>
<feature type="non-terminal residue" evidence="1">
    <location>
        <position position="1"/>
    </location>
</feature>
<accession>A0A9P6DFL3</accession>
<evidence type="ECO:0000313" key="1">
    <source>
        <dbReference type="EMBL" id="KAF9493855.1"/>
    </source>
</evidence>
<name>A0A9P6DFL3_PLEER</name>
<comment type="caution">
    <text evidence="1">The sequence shown here is derived from an EMBL/GenBank/DDBJ whole genome shotgun (WGS) entry which is preliminary data.</text>
</comment>
<protein>
    <submittedName>
        <fullName evidence="1">Uncharacterized protein</fullName>
    </submittedName>
</protein>